<keyword evidence="3" id="KW-1185">Reference proteome</keyword>
<evidence type="ECO:0000313" key="2">
    <source>
        <dbReference type="EMBL" id="MCL1144322.1"/>
    </source>
</evidence>
<dbReference type="RefSeq" id="WP_248996990.1">
    <property type="nucleotide sequence ID" value="NZ_JAKIKP010000019.1"/>
</dbReference>
<organism evidence="2 3">
    <name type="scientific">Shewanella gaetbuli</name>
    <dbReference type="NCBI Taxonomy" id="220752"/>
    <lineage>
        <taxon>Bacteria</taxon>
        <taxon>Pseudomonadati</taxon>
        <taxon>Pseudomonadota</taxon>
        <taxon>Gammaproteobacteria</taxon>
        <taxon>Alteromonadales</taxon>
        <taxon>Shewanellaceae</taxon>
        <taxon>Shewanella</taxon>
    </lineage>
</organism>
<feature type="signal peptide" evidence="1">
    <location>
        <begin position="1"/>
        <end position="20"/>
    </location>
</feature>
<feature type="chain" id="PRO_5040869444" evidence="1">
    <location>
        <begin position="21"/>
        <end position="178"/>
    </location>
</feature>
<evidence type="ECO:0000256" key="1">
    <source>
        <dbReference type="SAM" id="SignalP"/>
    </source>
</evidence>
<reference evidence="2" key="1">
    <citation type="submission" date="2022-01" db="EMBL/GenBank/DDBJ databases">
        <title>Whole genome-based taxonomy of the Shewanellaceae.</title>
        <authorList>
            <person name="Martin-Rodriguez A.J."/>
        </authorList>
    </citation>
    <scope>NUCLEOTIDE SEQUENCE</scope>
    <source>
        <strain evidence="2">DSM 16422</strain>
    </source>
</reference>
<gene>
    <name evidence="2" type="ORF">L2672_16745</name>
</gene>
<protein>
    <submittedName>
        <fullName evidence="2">YfaZ family protein</fullName>
    </submittedName>
</protein>
<dbReference type="EMBL" id="JAKIKP010000019">
    <property type="protein sequence ID" value="MCL1144322.1"/>
    <property type="molecule type" value="Genomic_DNA"/>
</dbReference>
<name>A0A9X1ZRK7_9GAMM</name>
<sequence length="178" mass="19861">MKKYVYIPMLLAALSSSVYAADFNFNLSEDVASIEMRSRLSDNATFGGGYTYSDKKGQLAHFSILMTHEDGPHSFAIGPKFVHVWFDDAPNGNAVAVGGQYSLQVSKNISLIGGGYYAPSVLSFSNLDGYTEYEGKVQYRFNPNLAIYVGYKKSRFKYEHTRSRTFEDGVFFGIGSRF</sequence>
<dbReference type="InterPro" id="IPR009998">
    <property type="entry name" value="YfaZ"/>
</dbReference>
<dbReference type="AlphaFoldDB" id="A0A9X1ZRK7"/>
<evidence type="ECO:0000313" key="3">
    <source>
        <dbReference type="Proteomes" id="UP001139333"/>
    </source>
</evidence>
<dbReference type="SUPFAM" id="SSF56935">
    <property type="entry name" value="Porins"/>
    <property type="match status" value="1"/>
</dbReference>
<dbReference type="Pfam" id="PF07437">
    <property type="entry name" value="YfaZ"/>
    <property type="match status" value="1"/>
</dbReference>
<keyword evidence="1" id="KW-0732">Signal</keyword>
<comment type="caution">
    <text evidence="2">The sequence shown here is derived from an EMBL/GenBank/DDBJ whole genome shotgun (WGS) entry which is preliminary data.</text>
</comment>
<accession>A0A9X1ZRK7</accession>
<dbReference type="Proteomes" id="UP001139333">
    <property type="component" value="Unassembled WGS sequence"/>
</dbReference>
<proteinExistence type="predicted"/>